<dbReference type="InterPro" id="IPR036641">
    <property type="entry name" value="HPT_dom_sf"/>
</dbReference>
<gene>
    <name evidence="1" type="ORF">KFK14_17945</name>
</gene>
<dbReference type="EMBL" id="CP073910">
    <property type="protein sequence ID" value="QUT04888.1"/>
    <property type="molecule type" value="Genomic_DNA"/>
</dbReference>
<sequence>MSQQSALTVLSRDDALQQWITGVLAPFGWSCLQASDIEAAAAHAKDGAAIILLDGAAGAKTIAAAITEIRALPGFAAGIPAILYAEADFEPVGGMNDRIDPPLDQARFMAMLENWSGPVSDHPFRDAENPQYRMVRLAGRERAASLFAGFARSLTEALNALDEGQNIGRIAHNIAGMAGTMGFAALSKQWSTVDHGDLTALPAAHEAARKVLESLNRSA</sequence>
<keyword evidence="2" id="KW-1185">Reference proteome</keyword>
<protein>
    <submittedName>
        <fullName evidence="1">Hpt domain-containing protein</fullName>
    </submittedName>
</protein>
<dbReference type="Proteomes" id="UP000681425">
    <property type="component" value="Chromosome"/>
</dbReference>
<dbReference type="SUPFAM" id="SSF47226">
    <property type="entry name" value="Histidine-containing phosphotransfer domain, HPT domain"/>
    <property type="match status" value="1"/>
</dbReference>
<name>A0A975Q0Z4_9SPHN</name>
<dbReference type="RefSeq" id="WP_212608625.1">
    <property type="nucleotide sequence ID" value="NZ_CP073910.1"/>
</dbReference>
<evidence type="ECO:0000313" key="2">
    <source>
        <dbReference type="Proteomes" id="UP000681425"/>
    </source>
</evidence>
<dbReference type="GO" id="GO:0000160">
    <property type="term" value="P:phosphorelay signal transduction system"/>
    <property type="evidence" value="ECO:0007669"/>
    <property type="project" value="InterPro"/>
</dbReference>
<proteinExistence type="predicted"/>
<reference evidence="1" key="1">
    <citation type="submission" date="2021-04" db="EMBL/GenBank/DDBJ databases">
        <title>Isolation of p-tert-butylphenol degrading bacteria Sphingobium phenoxybenzoativorans Tas13 from active sludge.</title>
        <authorList>
            <person name="Li Y."/>
        </authorList>
    </citation>
    <scope>NUCLEOTIDE SEQUENCE</scope>
    <source>
        <strain evidence="1">Tas13</strain>
    </source>
</reference>
<dbReference type="AlphaFoldDB" id="A0A975Q0Z4"/>
<accession>A0A975Q0Z4</accession>
<dbReference type="KEGG" id="spph:KFK14_17945"/>
<organism evidence="1 2">
    <name type="scientific">Sphingobium phenoxybenzoativorans</name>
    <dbReference type="NCBI Taxonomy" id="1592790"/>
    <lineage>
        <taxon>Bacteria</taxon>
        <taxon>Pseudomonadati</taxon>
        <taxon>Pseudomonadota</taxon>
        <taxon>Alphaproteobacteria</taxon>
        <taxon>Sphingomonadales</taxon>
        <taxon>Sphingomonadaceae</taxon>
        <taxon>Sphingobium</taxon>
    </lineage>
</organism>
<evidence type="ECO:0000313" key="1">
    <source>
        <dbReference type="EMBL" id="QUT04888.1"/>
    </source>
</evidence>